<evidence type="ECO:0000256" key="2">
    <source>
        <dbReference type="ARBA" id="ARBA00009731"/>
    </source>
</evidence>
<reference evidence="9" key="1">
    <citation type="submission" date="2014-07" db="EMBL/GenBank/DDBJ databases">
        <title>Identification of a novel salt tolerance gene in wild soybean by whole-genome sequencing.</title>
        <authorList>
            <person name="Lam H.-M."/>
            <person name="Qi X."/>
            <person name="Li M.-W."/>
            <person name="Liu X."/>
            <person name="Xie M."/>
            <person name="Ni M."/>
            <person name="Xu X."/>
        </authorList>
    </citation>
    <scope>NUCLEOTIDE SEQUENCE [LARGE SCALE GENOMIC DNA]</scope>
    <source>
        <tissue evidence="9">Root</tissue>
    </source>
</reference>
<dbReference type="PANTHER" id="PTHR12154:SF4">
    <property type="entry name" value="UDP-N-ACETYLGLUCOSAMINE TRANSFERASE SUBUNIT ALG14 HOMOLOG"/>
    <property type="match status" value="1"/>
</dbReference>
<sequence length="108" mass="12278">MLPPFLILLRMLFMRKTRHGDEDGEQCSKPLSKRASKPFSTLIILGSGRHIVEMLNLLAVLQKGRFNPRFYIVVATDNMSLQKAQLLENSLAAEVLFFAMSLKVPFIQ</sequence>
<comment type="subcellular location">
    <subcellularLocation>
        <location evidence="1">Endoplasmic reticulum membrane</location>
        <topology evidence="1">Single-pass membrane protein</topology>
    </subcellularLocation>
</comment>
<proteinExistence type="inferred from homology"/>
<dbReference type="PANTHER" id="PTHR12154">
    <property type="entry name" value="GLYCOSYL TRANSFERASE-RELATED"/>
    <property type="match status" value="1"/>
</dbReference>
<dbReference type="EMBL" id="KN648806">
    <property type="protein sequence ID" value="KHN34750.1"/>
    <property type="molecule type" value="Genomic_DNA"/>
</dbReference>
<evidence type="ECO:0000256" key="5">
    <source>
        <dbReference type="ARBA" id="ARBA00022824"/>
    </source>
</evidence>
<dbReference type="Pfam" id="PF08660">
    <property type="entry name" value="Alg14"/>
    <property type="match status" value="1"/>
</dbReference>
<name>A0A0B2RNX7_GLYSO</name>
<evidence type="ECO:0000256" key="1">
    <source>
        <dbReference type="ARBA" id="ARBA00004389"/>
    </source>
</evidence>
<dbReference type="AlphaFoldDB" id="A0A0B2RNX7"/>
<dbReference type="GO" id="GO:0004577">
    <property type="term" value="F:N-acetylglucosaminyldiphosphodolichol N-acetylglucosaminyltransferase activity"/>
    <property type="evidence" value="ECO:0007669"/>
    <property type="project" value="TreeGrafter"/>
</dbReference>
<gene>
    <name evidence="9" type="ORF">glysoja_043737</name>
</gene>
<feature type="chain" id="PRO_5002074566" description="UDP-N-acetylglucosamine transferase subunit ALG14" evidence="8">
    <location>
        <begin position="21"/>
        <end position="108"/>
    </location>
</feature>
<accession>A0A0B2RNX7</accession>
<evidence type="ECO:0000256" key="7">
    <source>
        <dbReference type="ARBA" id="ARBA00023136"/>
    </source>
</evidence>
<comment type="similarity">
    <text evidence="2">Belongs to the ALG14 family.</text>
</comment>
<keyword evidence="4" id="KW-0812">Transmembrane</keyword>
<evidence type="ECO:0000256" key="3">
    <source>
        <dbReference type="ARBA" id="ARBA00017467"/>
    </source>
</evidence>
<protein>
    <recommendedName>
        <fullName evidence="3">UDP-N-acetylglucosamine transferase subunit ALG14</fullName>
    </recommendedName>
</protein>
<dbReference type="Proteomes" id="UP000053555">
    <property type="component" value="Unassembled WGS sequence"/>
</dbReference>
<evidence type="ECO:0000256" key="4">
    <source>
        <dbReference type="ARBA" id="ARBA00022692"/>
    </source>
</evidence>
<dbReference type="GO" id="GO:0043541">
    <property type="term" value="C:UDP-N-acetylglucosamine transferase complex"/>
    <property type="evidence" value="ECO:0007669"/>
    <property type="project" value="TreeGrafter"/>
</dbReference>
<dbReference type="GO" id="GO:0006488">
    <property type="term" value="P:dolichol-linked oligosaccharide biosynthetic process"/>
    <property type="evidence" value="ECO:0007669"/>
    <property type="project" value="InterPro"/>
</dbReference>
<evidence type="ECO:0000313" key="9">
    <source>
        <dbReference type="EMBL" id="KHN34750.1"/>
    </source>
</evidence>
<keyword evidence="7" id="KW-0472">Membrane</keyword>
<evidence type="ECO:0000256" key="8">
    <source>
        <dbReference type="SAM" id="SignalP"/>
    </source>
</evidence>
<evidence type="ECO:0000256" key="6">
    <source>
        <dbReference type="ARBA" id="ARBA00022989"/>
    </source>
</evidence>
<feature type="signal peptide" evidence="8">
    <location>
        <begin position="1"/>
        <end position="20"/>
    </location>
</feature>
<keyword evidence="5" id="KW-0256">Endoplasmic reticulum</keyword>
<dbReference type="InterPro" id="IPR013969">
    <property type="entry name" value="Oligosacch_biosynth_Alg14"/>
</dbReference>
<keyword evidence="8" id="KW-0732">Signal</keyword>
<keyword evidence="6" id="KW-1133">Transmembrane helix</keyword>
<organism evidence="9">
    <name type="scientific">Glycine soja</name>
    <name type="common">Wild soybean</name>
    <dbReference type="NCBI Taxonomy" id="3848"/>
    <lineage>
        <taxon>Eukaryota</taxon>
        <taxon>Viridiplantae</taxon>
        <taxon>Streptophyta</taxon>
        <taxon>Embryophyta</taxon>
        <taxon>Tracheophyta</taxon>
        <taxon>Spermatophyta</taxon>
        <taxon>Magnoliopsida</taxon>
        <taxon>eudicotyledons</taxon>
        <taxon>Gunneridae</taxon>
        <taxon>Pentapetalae</taxon>
        <taxon>rosids</taxon>
        <taxon>fabids</taxon>
        <taxon>Fabales</taxon>
        <taxon>Fabaceae</taxon>
        <taxon>Papilionoideae</taxon>
        <taxon>50 kb inversion clade</taxon>
        <taxon>NPAAA clade</taxon>
        <taxon>indigoferoid/millettioid clade</taxon>
        <taxon>Phaseoleae</taxon>
        <taxon>Glycine</taxon>
        <taxon>Glycine subgen. Soja</taxon>
    </lineage>
</organism>